<proteinExistence type="predicted"/>
<accession>A0A1E4TF44</accession>
<feature type="compositionally biased region" description="Polar residues" evidence="1">
    <location>
        <begin position="1"/>
        <end position="16"/>
    </location>
</feature>
<protein>
    <recommendedName>
        <fullName evidence="4">PUM-HD domain-containing protein</fullName>
    </recommendedName>
</protein>
<feature type="compositionally biased region" description="Polar residues" evidence="1">
    <location>
        <begin position="80"/>
        <end position="93"/>
    </location>
</feature>
<dbReference type="SUPFAM" id="SSF48371">
    <property type="entry name" value="ARM repeat"/>
    <property type="match status" value="1"/>
</dbReference>
<evidence type="ECO:0000256" key="1">
    <source>
        <dbReference type="SAM" id="MobiDB-lite"/>
    </source>
</evidence>
<feature type="compositionally biased region" description="Pro residues" evidence="1">
    <location>
        <begin position="66"/>
        <end position="79"/>
    </location>
</feature>
<evidence type="ECO:0008006" key="4">
    <source>
        <dbReference type="Google" id="ProtNLM"/>
    </source>
</evidence>
<keyword evidence="3" id="KW-1185">Reference proteome</keyword>
<dbReference type="Proteomes" id="UP000095023">
    <property type="component" value="Unassembled WGS sequence"/>
</dbReference>
<name>A0A1E4TF44_9ASCO</name>
<organism evidence="2 3">
    <name type="scientific">Tortispora caseinolytica NRRL Y-17796</name>
    <dbReference type="NCBI Taxonomy" id="767744"/>
    <lineage>
        <taxon>Eukaryota</taxon>
        <taxon>Fungi</taxon>
        <taxon>Dikarya</taxon>
        <taxon>Ascomycota</taxon>
        <taxon>Saccharomycotina</taxon>
        <taxon>Trigonopsidomycetes</taxon>
        <taxon>Trigonopsidales</taxon>
        <taxon>Trigonopsidaceae</taxon>
        <taxon>Tortispora</taxon>
    </lineage>
</organism>
<feature type="region of interest" description="Disordered" evidence="1">
    <location>
        <begin position="1"/>
        <end position="25"/>
    </location>
</feature>
<dbReference type="InterPro" id="IPR011989">
    <property type="entry name" value="ARM-like"/>
</dbReference>
<dbReference type="AlphaFoldDB" id="A0A1E4TF44"/>
<evidence type="ECO:0000313" key="3">
    <source>
        <dbReference type="Proteomes" id="UP000095023"/>
    </source>
</evidence>
<reference evidence="3" key="1">
    <citation type="submission" date="2016-02" db="EMBL/GenBank/DDBJ databases">
        <title>Comparative genomics of biotechnologically important yeasts.</title>
        <authorList>
            <consortium name="DOE Joint Genome Institute"/>
            <person name="Riley R."/>
            <person name="Haridas S."/>
            <person name="Wolfe K.H."/>
            <person name="Lopes M.R."/>
            <person name="Hittinger C.T."/>
            <person name="Goker M."/>
            <person name="Salamov A."/>
            <person name="Wisecaver J."/>
            <person name="Long T.M."/>
            <person name="Aerts A.L."/>
            <person name="Barry K."/>
            <person name="Choi C."/>
            <person name="Clum A."/>
            <person name="Coughlan A.Y."/>
            <person name="Deshpande S."/>
            <person name="Douglass A.P."/>
            <person name="Hanson S.J."/>
            <person name="Klenk H.-P."/>
            <person name="Labutti K."/>
            <person name="Lapidus A."/>
            <person name="Lindquist E."/>
            <person name="Lipzen A."/>
            <person name="Meier-Kolthoff J.P."/>
            <person name="Ohm R.A."/>
            <person name="Otillar R.P."/>
            <person name="Pangilinan J."/>
            <person name="Peng Y."/>
            <person name="Rokas A."/>
            <person name="Rosa C.A."/>
            <person name="Scheuner C."/>
            <person name="Sibirny A.A."/>
            <person name="Slot J.C."/>
            <person name="Stielow J.B."/>
            <person name="Sun H."/>
            <person name="Kurtzman C.P."/>
            <person name="Blackwell M."/>
            <person name="Jeffries T.W."/>
            <person name="Grigoriev I.V."/>
        </authorList>
    </citation>
    <scope>NUCLEOTIDE SEQUENCE [LARGE SCALE GENOMIC DNA]</scope>
    <source>
        <strain evidence="3">NRRL Y-17796</strain>
    </source>
</reference>
<feature type="region of interest" description="Disordered" evidence="1">
    <location>
        <begin position="58"/>
        <end position="99"/>
    </location>
</feature>
<gene>
    <name evidence="2" type="ORF">CANCADRAFT_105062</name>
</gene>
<dbReference type="Gene3D" id="1.25.10.10">
    <property type="entry name" value="Leucine-rich Repeat Variant"/>
    <property type="match status" value="1"/>
</dbReference>
<evidence type="ECO:0000313" key="2">
    <source>
        <dbReference type="EMBL" id="ODV90313.1"/>
    </source>
</evidence>
<dbReference type="EMBL" id="KV453842">
    <property type="protein sequence ID" value="ODV90313.1"/>
    <property type="molecule type" value="Genomic_DNA"/>
</dbReference>
<sequence length="532" mass="60016">MPPTARSTQRPNYQYHTSKDKRGRNVMESGIKEHNINLIHKISTAPPHSQVPSSVYIPLKTNLHPPTSPFTPADGPPTPEFSSNSQSNTALTGPSSSSILSSLSPLSEHTLVKFWTPSPYPYTPPIGIRQASSLAPLLPQIHNLKMIWDTVPSNDCEYQRSSYTNSNTRLTRNTNSNNHYTAIKFTSSAGPSIWNCSSPLHSRSIATRVRAPENVVTDYDVHVLEHIGKILFNYDFAASWSLRELLDRKCDSVIRETALKHIIANCISLTMNVFGSIVVARAFKFMSDSQRGRVGQAFLSNLHRLIFCKMALIPLRQASKLLPERFSLRILRYISNHLDDVLQNQHASCVLYQFLSNNACTDLVYSQEQLQQALSDRWITVATSPICHTLIYAYIKCANADQKHQCIQSLIMMLDKIVITKSGMLTMAYIYIEGSYVKRREIAQKFAHNAFTLSSNCYGQAFVRKIWNYPLISSAFIEEYINALCLTRYNGVTYISLMLLAKSEDDDDFVSWIIANAPMKYLELLKKALATS</sequence>
<dbReference type="InterPro" id="IPR016024">
    <property type="entry name" value="ARM-type_fold"/>
</dbReference>